<sequence length="144" mass="16378">MTESNQAEESIKHSIRKNGFPGKIVRLPFKPVYDACKNHGTNLSDVLDNLQEQQIFGKIIGNHVEFRSREKIDFKPPDPSSANDFSWIKGAASNLKGFQEAAKDAMGEMTPEQMQEIRKSVESMSDEEKQNILKMFSQRFDPSK</sequence>
<evidence type="ECO:0000313" key="1">
    <source>
        <dbReference type="EMBL" id="SUZ58998.1"/>
    </source>
</evidence>
<gene>
    <name evidence="1" type="ORF">METZ01_LOCUS11852</name>
</gene>
<accession>A0A381NYL7</accession>
<name>A0A381NYL7_9ZZZZ</name>
<dbReference type="EMBL" id="UINC01000655">
    <property type="protein sequence ID" value="SUZ58998.1"/>
    <property type="molecule type" value="Genomic_DNA"/>
</dbReference>
<organism evidence="1">
    <name type="scientific">marine metagenome</name>
    <dbReference type="NCBI Taxonomy" id="408172"/>
    <lineage>
        <taxon>unclassified sequences</taxon>
        <taxon>metagenomes</taxon>
        <taxon>ecological metagenomes</taxon>
    </lineage>
</organism>
<protein>
    <submittedName>
        <fullName evidence="1">Uncharacterized protein</fullName>
    </submittedName>
</protein>
<dbReference type="AlphaFoldDB" id="A0A381NYL7"/>
<reference evidence="1" key="1">
    <citation type="submission" date="2018-05" db="EMBL/GenBank/DDBJ databases">
        <authorList>
            <person name="Lanie J.A."/>
            <person name="Ng W.-L."/>
            <person name="Kazmierczak K.M."/>
            <person name="Andrzejewski T.M."/>
            <person name="Davidsen T.M."/>
            <person name="Wayne K.J."/>
            <person name="Tettelin H."/>
            <person name="Glass J.I."/>
            <person name="Rusch D."/>
            <person name="Podicherti R."/>
            <person name="Tsui H.-C.T."/>
            <person name="Winkler M.E."/>
        </authorList>
    </citation>
    <scope>NUCLEOTIDE SEQUENCE</scope>
</reference>
<proteinExistence type="predicted"/>